<evidence type="ECO:0000313" key="10">
    <source>
        <dbReference type="Proteomes" id="UP000652681"/>
    </source>
</evidence>
<feature type="region of interest" description="Involved in Mg(2+) ion dislocation from EF-Tu" evidence="5">
    <location>
        <begin position="81"/>
        <end position="84"/>
    </location>
</feature>
<evidence type="ECO:0000259" key="8">
    <source>
        <dbReference type="Pfam" id="PF00889"/>
    </source>
</evidence>
<comment type="subcellular location">
    <subcellularLocation>
        <location evidence="5 7">Cytoplasm</location>
    </subcellularLocation>
</comment>
<dbReference type="Gene3D" id="1.10.286.20">
    <property type="match status" value="1"/>
</dbReference>
<reference evidence="9" key="1">
    <citation type="submission" date="2020-09" db="EMBL/GenBank/DDBJ databases">
        <title>Taishania pollutisoli gen. nov., sp. nov., Isolated from Tetrabromobisphenol A-Contaminated Soil.</title>
        <authorList>
            <person name="Chen Q."/>
        </authorList>
    </citation>
    <scope>NUCLEOTIDE SEQUENCE</scope>
    <source>
        <strain evidence="9">CZZ-1</strain>
    </source>
</reference>
<dbReference type="PANTHER" id="PTHR11741:SF0">
    <property type="entry name" value="ELONGATION FACTOR TS, MITOCHONDRIAL"/>
    <property type="match status" value="1"/>
</dbReference>
<sequence length="276" mass="29698">MAITAADVNKLRQQTGAGMMDCKNALVEANGDFEAAIDILRKKGQKVAAKRGENETKEGFVLAQVTGDNSTGIVFALNCETDFVAKNDGYKTLVESLMKVAIDNQPASAEDLLALKYDDKLTVAEKITEQIGVIGEKLEVTGYGILKGGAVVAYNHPGNQLATLVAVNNGTTEAIEAGRQVAMQVAAMNPIALNKDGVDARTIEREIEVGKELAIQEGKPADMAEKIAQGRLAKFFKENTLLSQEFIRDNKLTVEQFLDSTVKGLTVSDFKRTSLS</sequence>
<dbReference type="Pfam" id="PF00889">
    <property type="entry name" value="EF_TS"/>
    <property type="match status" value="1"/>
</dbReference>
<evidence type="ECO:0000256" key="3">
    <source>
        <dbReference type="ARBA" id="ARBA00022768"/>
    </source>
</evidence>
<accession>A0A8J6U1M0</accession>
<dbReference type="Gene3D" id="3.30.479.20">
    <property type="entry name" value="Elongation factor Ts, dimerisation domain"/>
    <property type="match status" value="2"/>
</dbReference>
<evidence type="ECO:0000256" key="4">
    <source>
        <dbReference type="ARBA" id="ARBA00022917"/>
    </source>
</evidence>
<dbReference type="SUPFAM" id="SSF46934">
    <property type="entry name" value="UBA-like"/>
    <property type="match status" value="1"/>
</dbReference>
<dbReference type="SUPFAM" id="SSF54713">
    <property type="entry name" value="Elongation factor Ts (EF-Ts), dimerisation domain"/>
    <property type="match status" value="1"/>
</dbReference>
<dbReference type="InterPro" id="IPR009060">
    <property type="entry name" value="UBA-like_sf"/>
</dbReference>
<evidence type="ECO:0000256" key="2">
    <source>
        <dbReference type="ARBA" id="ARBA00016956"/>
    </source>
</evidence>
<dbReference type="GO" id="GO:0003746">
    <property type="term" value="F:translation elongation factor activity"/>
    <property type="evidence" value="ECO:0007669"/>
    <property type="project" value="UniProtKB-UniRule"/>
</dbReference>
<dbReference type="FunFam" id="1.10.8.10:FF:000001">
    <property type="entry name" value="Elongation factor Ts"/>
    <property type="match status" value="1"/>
</dbReference>
<dbReference type="PROSITE" id="PS01126">
    <property type="entry name" value="EF_TS_1"/>
    <property type="match status" value="1"/>
</dbReference>
<comment type="function">
    <text evidence="5 6">Associates with the EF-Tu.GDP complex and induces the exchange of GDP to GTP. It remains bound to the aminoacyl-tRNA.EF-Tu.GTP complex up to the GTP hydrolysis stage on the ribosome.</text>
</comment>
<evidence type="ECO:0000256" key="5">
    <source>
        <dbReference type="HAMAP-Rule" id="MF_00050"/>
    </source>
</evidence>
<dbReference type="PROSITE" id="PS01127">
    <property type="entry name" value="EF_TS_2"/>
    <property type="match status" value="1"/>
</dbReference>
<organism evidence="9 10">
    <name type="scientific">Taishania pollutisoli</name>
    <dbReference type="NCBI Taxonomy" id="2766479"/>
    <lineage>
        <taxon>Bacteria</taxon>
        <taxon>Pseudomonadati</taxon>
        <taxon>Bacteroidota</taxon>
        <taxon>Flavobacteriia</taxon>
        <taxon>Flavobacteriales</taxon>
        <taxon>Crocinitomicaceae</taxon>
        <taxon>Taishania</taxon>
    </lineage>
</organism>
<dbReference type="InterPro" id="IPR014039">
    <property type="entry name" value="Transl_elong_EFTs/EF1B_dimer"/>
</dbReference>
<dbReference type="InterPro" id="IPR036402">
    <property type="entry name" value="EF-Ts_dimer_sf"/>
</dbReference>
<gene>
    <name evidence="5" type="primary">tsf</name>
    <name evidence="9" type="ORF">H9Y05_02340</name>
</gene>
<comment type="similarity">
    <text evidence="1 5 6">Belongs to the EF-Ts family.</text>
</comment>
<keyword evidence="3 5" id="KW-0251">Elongation factor</keyword>
<feature type="domain" description="Translation elongation factor EFTs/EF1B dimerisation" evidence="8">
    <location>
        <begin position="73"/>
        <end position="274"/>
    </location>
</feature>
<dbReference type="Proteomes" id="UP000652681">
    <property type="component" value="Unassembled WGS sequence"/>
</dbReference>
<evidence type="ECO:0000256" key="1">
    <source>
        <dbReference type="ARBA" id="ARBA00005532"/>
    </source>
</evidence>
<keyword evidence="10" id="KW-1185">Reference proteome</keyword>
<dbReference type="InterPro" id="IPR018101">
    <property type="entry name" value="Transl_elong_Ts_CS"/>
</dbReference>
<dbReference type="HAMAP" id="MF_00050">
    <property type="entry name" value="EF_Ts"/>
    <property type="match status" value="1"/>
</dbReference>
<dbReference type="CDD" id="cd14275">
    <property type="entry name" value="UBA_EF-Ts"/>
    <property type="match status" value="1"/>
</dbReference>
<comment type="caution">
    <text evidence="9">The sequence shown here is derived from an EMBL/GenBank/DDBJ whole genome shotgun (WGS) entry which is preliminary data.</text>
</comment>
<dbReference type="GO" id="GO:0005737">
    <property type="term" value="C:cytoplasm"/>
    <property type="evidence" value="ECO:0007669"/>
    <property type="project" value="UniProtKB-SubCell"/>
</dbReference>
<dbReference type="InterPro" id="IPR001816">
    <property type="entry name" value="Transl_elong_EFTs/EF1B"/>
</dbReference>
<keyword evidence="4 5" id="KW-0648">Protein biosynthesis</keyword>
<proteinExistence type="inferred from homology"/>
<evidence type="ECO:0000256" key="7">
    <source>
        <dbReference type="RuleBase" id="RU000643"/>
    </source>
</evidence>
<dbReference type="PANTHER" id="PTHR11741">
    <property type="entry name" value="ELONGATION FACTOR TS"/>
    <property type="match status" value="1"/>
</dbReference>
<dbReference type="NCBIfam" id="TIGR00116">
    <property type="entry name" value="tsf"/>
    <property type="match status" value="1"/>
</dbReference>
<protein>
    <recommendedName>
        <fullName evidence="2 5">Elongation factor Ts</fullName>
        <shortName evidence="5">EF-Ts</shortName>
    </recommendedName>
</protein>
<evidence type="ECO:0000313" key="9">
    <source>
        <dbReference type="EMBL" id="MBC9811305.1"/>
    </source>
</evidence>
<evidence type="ECO:0000256" key="6">
    <source>
        <dbReference type="RuleBase" id="RU000642"/>
    </source>
</evidence>
<dbReference type="Gene3D" id="1.10.8.10">
    <property type="entry name" value="DNA helicase RuvA subunit, C-terminal domain"/>
    <property type="match status" value="1"/>
</dbReference>
<name>A0A8J6U1M0_9FLAO</name>
<dbReference type="EMBL" id="JACVEL010000001">
    <property type="protein sequence ID" value="MBC9811305.1"/>
    <property type="molecule type" value="Genomic_DNA"/>
</dbReference>
<dbReference type="AlphaFoldDB" id="A0A8J6U1M0"/>
<dbReference type="RefSeq" id="WP_163490495.1">
    <property type="nucleotide sequence ID" value="NZ_JACVEL010000001.1"/>
</dbReference>
<keyword evidence="5" id="KW-0963">Cytoplasm</keyword>